<evidence type="ECO:0000259" key="8">
    <source>
        <dbReference type="PROSITE" id="PS51465"/>
    </source>
</evidence>
<dbReference type="InterPro" id="IPR036179">
    <property type="entry name" value="Ig-like_dom_sf"/>
</dbReference>
<evidence type="ECO:0000256" key="2">
    <source>
        <dbReference type="ARBA" id="ARBA00022837"/>
    </source>
</evidence>
<dbReference type="InterPro" id="IPR018247">
    <property type="entry name" value="EF_Hand_1_Ca_BS"/>
</dbReference>
<feature type="domain" description="Ig-like" evidence="7">
    <location>
        <begin position="428"/>
        <end position="511"/>
    </location>
</feature>
<reference evidence="9" key="1">
    <citation type="submission" date="2022-11" db="UniProtKB">
        <authorList>
            <consortium name="EnsemblMetazoa"/>
        </authorList>
    </citation>
    <scope>IDENTIFICATION</scope>
</reference>
<dbReference type="PROSITE" id="PS50835">
    <property type="entry name" value="IG_LIKE"/>
    <property type="match status" value="2"/>
</dbReference>
<dbReference type="InterPro" id="IPR002350">
    <property type="entry name" value="Kazal_dom"/>
</dbReference>
<dbReference type="PROSITE" id="PS00018">
    <property type="entry name" value="EF_HAND_1"/>
    <property type="match status" value="1"/>
</dbReference>
<keyword evidence="6" id="KW-0812">Transmembrane</keyword>
<dbReference type="SMART" id="SM00408">
    <property type="entry name" value="IGc2"/>
    <property type="match status" value="2"/>
</dbReference>
<dbReference type="Proteomes" id="UP000887568">
    <property type="component" value="Unplaced"/>
</dbReference>
<dbReference type="CDD" id="cd00096">
    <property type="entry name" value="Ig"/>
    <property type="match status" value="1"/>
</dbReference>
<keyword evidence="2" id="KW-0106">Calcium</keyword>
<dbReference type="OMA" id="IHAGNYT"/>
<dbReference type="Pfam" id="PF13927">
    <property type="entry name" value="Ig_3"/>
    <property type="match status" value="1"/>
</dbReference>
<dbReference type="InterPro" id="IPR036058">
    <property type="entry name" value="Kazal_dom_sf"/>
</dbReference>
<keyword evidence="6" id="KW-0472">Membrane</keyword>
<dbReference type="GO" id="GO:0030510">
    <property type="term" value="P:regulation of BMP signaling pathway"/>
    <property type="evidence" value="ECO:0007669"/>
    <property type="project" value="TreeGrafter"/>
</dbReference>
<dbReference type="PANTHER" id="PTHR10913">
    <property type="entry name" value="FOLLISTATIN-RELATED"/>
    <property type="match status" value="1"/>
</dbReference>
<evidence type="ECO:0000256" key="4">
    <source>
        <dbReference type="ARBA" id="ARBA00023319"/>
    </source>
</evidence>
<dbReference type="Gene3D" id="2.130.10.10">
    <property type="entry name" value="YVTN repeat-like/Quinoprotein amine dehydrogenase"/>
    <property type="match status" value="1"/>
</dbReference>
<dbReference type="InterPro" id="IPR003599">
    <property type="entry name" value="Ig_sub"/>
</dbReference>
<feature type="domain" description="Kazal-like" evidence="8">
    <location>
        <begin position="79"/>
        <end position="126"/>
    </location>
</feature>
<evidence type="ECO:0000259" key="7">
    <source>
        <dbReference type="PROSITE" id="PS50835"/>
    </source>
</evidence>
<dbReference type="Gene3D" id="2.60.40.10">
    <property type="entry name" value="Immunoglobulins"/>
    <property type="match status" value="2"/>
</dbReference>
<evidence type="ECO:0000313" key="10">
    <source>
        <dbReference type="Proteomes" id="UP000887568"/>
    </source>
</evidence>
<dbReference type="InterPro" id="IPR015943">
    <property type="entry name" value="WD40/YVTN_repeat-like_dom_sf"/>
</dbReference>
<dbReference type="GeneID" id="119732438"/>
<dbReference type="InterPro" id="IPR013098">
    <property type="entry name" value="Ig_I-set"/>
</dbReference>
<dbReference type="RefSeq" id="XP_038061883.1">
    <property type="nucleotide sequence ID" value="XM_038205955.1"/>
</dbReference>
<evidence type="ECO:0000256" key="5">
    <source>
        <dbReference type="SAM" id="MobiDB-lite"/>
    </source>
</evidence>
<keyword evidence="6" id="KW-1133">Transmembrane helix</keyword>
<feature type="compositionally biased region" description="Acidic residues" evidence="5">
    <location>
        <begin position="160"/>
        <end position="192"/>
    </location>
</feature>
<dbReference type="PROSITE" id="PS51465">
    <property type="entry name" value="KAZAL_2"/>
    <property type="match status" value="1"/>
</dbReference>
<sequence>MVFGRSDYQQDIIMRAVAISLAVLFAAMCMVDARPKGHKRHHHGDDDYKDDQVNPCNFMVCPKGSECTFNSSLADPICVCIRECKPHQRPVCGSDGVLYDNHCELHRAACVKRTRIAVVPDAVCEKPTTAPELIGGNPEVFGDQKPDTHDEIVDQHIDETIEDEEDDAAAADDDADDDEKDDPEVDEEEPEVAEEKPEVVENDTEMVEEEPVVDTEKPVLEEIPTEVVCSEEGLAEFKTNLLDHYRTQFNNPRDDPVLPELDKKFLVSLMTNHFDSSRDSLLTGDEISSVISRDNIEGLSAQCSLLDVLRIYDKNGDKKLDPYEMYDAFDVQIVTISEDLRQQVKVATAGDNVVLVCRIEVEDKSNVIWQRNGVDLIDVQLMDGMKTYDDGTLYFNKLTLMHMGIYTCYVEGYRSVKQTYTVEVRVPPSVHTCPQSRFQSKGKTAKVQCYAQGVPEPEKLWSKKGLTLSDRPGLRLEDCNTTVCIESLDYPDTGKYLCRASNPVGSVQSVSSVFIQENTKALDLGPMHVYYLFHSDGVRVIEPDTCGYRLNIPALHVLPKPHGLLCPPGPSGEIACSWGEAVNVKNQFVYVTQPENNRIIAIDVRTQLIIEVIPTDRIPVSLHYIPHLDTLWVVCWQSTDAEEGQRSIQVIKYVSQRETHTPIHTTPIGHHFDVVKGLFIPQVQIPNQGNYKFGYVVHSQQMAITKINLETTTLSSTIVLSQHQCYPDSVAFLATGGYVIVSCADGRESRPSKQLFLDYLTDTVLHVNEGIRGTPYTSPDGRYIISADNQHGLIYVQKVTLSGKVKSLFEVSTNLGVSDVGFFPTKASTHTYDIMVTSRDRPDVLFVDLETSKVKMIPGVFHPISAESWPWNEHNRHIVNSGVFGPHLATPAADHVVLIDGKKKSVQCDIDDVSQSNVIVWVGDCY</sequence>
<evidence type="ECO:0008006" key="11">
    <source>
        <dbReference type="Google" id="ProtNLM"/>
    </source>
</evidence>
<dbReference type="GO" id="GO:0030154">
    <property type="term" value="P:cell differentiation"/>
    <property type="evidence" value="ECO:0007669"/>
    <property type="project" value="TreeGrafter"/>
</dbReference>
<dbReference type="SUPFAM" id="SSF101898">
    <property type="entry name" value="NHL repeat"/>
    <property type="match status" value="1"/>
</dbReference>
<evidence type="ECO:0000313" key="9">
    <source>
        <dbReference type="EnsemblMetazoa" id="XP_038061883.1"/>
    </source>
</evidence>
<keyword evidence="10" id="KW-1185">Reference proteome</keyword>
<dbReference type="OrthoDB" id="6085115at2759"/>
<evidence type="ECO:0000256" key="1">
    <source>
        <dbReference type="ARBA" id="ARBA00022729"/>
    </source>
</evidence>
<keyword evidence="1" id="KW-0732">Signal</keyword>
<dbReference type="FunFam" id="2.60.40.10:FF:000032">
    <property type="entry name" value="palladin isoform X1"/>
    <property type="match status" value="1"/>
</dbReference>
<keyword evidence="3" id="KW-1015">Disulfide bond</keyword>
<feature type="compositionally biased region" description="Acidic residues" evidence="5">
    <location>
        <begin position="200"/>
        <end position="213"/>
    </location>
</feature>
<protein>
    <recommendedName>
        <fullName evidence="11">Follistatin-related protein 5</fullName>
    </recommendedName>
</protein>
<dbReference type="SMART" id="SM00280">
    <property type="entry name" value="KAZAL"/>
    <property type="match status" value="1"/>
</dbReference>
<dbReference type="AlphaFoldDB" id="A0A914ADS1"/>
<name>A0A914ADS1_PATMI</name>
<dbReference type="SUPFAM" id="SSF48726">
    <property type="entry name" value="Immunoglobulin"/>
    <property type="match status" value="2"/>
</dbReference>
<dbReference type="InterPro" id="IPR050653">
    <property type="entry name" value="Prot_Inhib_GrowthFact_Antg"/>
</dbReference>
<evidence type="ECO:0000256" key="6">
    <source>
        <dbReference type="SAM" id="Phobius"/>
    </source>
</evidence>
<feature type="transmembrane region" description="Helical" evidence="6">
    <location>
        <begin position="12"/>
        <end position="31"/>
    </location>
</feature>
<dbReference type="InterPro" id="IPR007110">
    <property type="entry name" value="Ig-like_dom"/>
</dbReference>
<organism evidence="9 10">
    <name type="scientific">Patiria miniata</name>
    <name type="common">Bat star</name>
    <name type="synonym">Asterina miniata</name>
    <dbReference type="NCBI Taxonomy" id="46514"/>
    <lineage>
        <taxon>Eukaryota</taxon>
        <taxon>Metazoa</taxon>
        <taxon>Echinodermata</taxon>
        <taxon>Eleutherozoa</taxon>
        <taxon>Asterozoa</taxon>
        <taxon>Asteroidea</taxon>
        <taxon>Valvatacea</taxon>
        <taxon>Valvatida</taxon>
        <taxon>Asterinidae</taxon>
        <taxon>Patiria</taxon>
    </lineage>
</organism>
<dbReference type="GO" id="GO:0005615">
    <property type="term" value="C:extracellular space"/>
    <property type="evidence" value="ECO:0007669"/>
    <property type="project" value="TreeGrafter"/>
</dbReference>
<dbReference type="Pfam" id="PF07679">
    <property type="entry name" value="I-set"/>
    <property type="match status" value="1"/>
</dbReference>
<accession>A0A914ADS1</accession>
<keyword evidence="4" id="KW-0393">Immunoglobulin domain</keyword>
<dbReference type="InterPro" id="IPR013783">
    <property type="entry name" value="Ig-like_fold"/>
</dbReference>
<evidence type="ECO:0000256" key="3">
    <source>
        <dbReference type="ARBA" id="ARBA00023157"/>
    </source>
</evidence>
<dbReference type="EnsemblMetazoa" id="XM_038205955.1">
    <property type="protein sequence ID" value="XP_038061883.1"/>
    <property type="gene ID" value="LOC119732438"/>
</dbReference>
<dbReference type="CDD" id="cd00104">
    <property type="entry name" value="KAZAL_FS"/>
    <property type="match status" value="1"/>
</dbReference>
<dbReference type="SUPFAM" id="SSF47473">
    <property type="entry name" value="EF-hand"/>
    <property type="match status" value="1"/>
</dbReference>
<proteinExistence type="predicted"/>
<dbReference type="Pfam" id="PF07648">
    <property type="entry name" value="Kazal_2"/>
    <property type="match status" value="1"/>
</dbReference>
<dbReference type="InterPro" id="IPR011992">
    <property type="entry name" value="EF-hand-dom_pair"/>
</dbReference>
<dbReference type="InterPro" id="IPR003598">
    <property type="entry name" value="Ig_sub2"/>
</dbReference>
<feature type="domain" description="Ig-like" evidence="7">
    <location>
        <begin position="350"/>
        <end position="423"/>
    </location>
</feature>
<dbReference type="PANTHER" id="PTHR10913:SF81">
    <property type="entry name" value="KAZAL-LIKE DOMAIN-CONTAINING PROTEIN"/>
    <property type="match status" value="1"/>
</dbReference>
<feature type="region of interest" description="Disordered" evidence="5">
    <location>
        <begin position="159"/>
        <end position="215"/>
    </location>
</feature>
<dbReference type="SMART" id="SM00409">
    <property type="entry name" value="IG"/>
    <property type="match status" value="2"/>
</dbReference>
<dbReference type="Gene3D" id="3.30.60.30">
    <property type="match status" value="1"/>
</dbReference>
<dbReference type="SUPFAM" id="SSF100895">
    <property type="entry name" value="Kazal-type serine protease inhibitors"/>
    <property type="match status" value="1"/>
</dbReference>